<accession>A0A2N5U991</accession>
<gene>
    <name evidence="2" type="ORF">PCASD_17256</name>
    <name evidence="1" type="ORF">PCASD_22832</name>
</gene>
<evidence type="ECO:0000313" key="2">
    <source>
        <dbReference type="EMBL" id="PLW34307.1"/>
    </source>
</evidence>
<proteinExistence type="predicted"/>
<sequence length="128" mass="14668">MEASLWCMYGYTQWFKYWADSSDEKNWEGLADEVPVGKDRWMENMTERVGGRVQEMAMKREDATANSGQESLYGHDVKSQAVHAYNPFTPGAPVFGDQDHNHIVYIPPPYARHQLILPTPDSNGLWAF</sequence>
<name>A0A2N5U991_9BASI</name>
<dbReference type="AlphaFoldDB" id="A0A2N5U991"/>
<dbReference type="EMBL" id="PGCI01000200">
    <property type="protein sequence ID" value="PLW34307.1"/>
    <property type="molecule type" value="Genomic_DNA"/>
</dbReference>
<reference evidence="2 3" key="1">
    <citation type="submission" date="2017-11" db="EMBL/GenBank/DDBJ databases">
        <title>De novo assembly and phasing of dikaryotic genomes from two isolates of Puccinia coronata f. sp. avenae, the causal agent of oat crown rust.</title>
        <authorList>
            <person name="Miller M.E."/>
            <person name="Zhang Y."/>
            <person name="Omidvar V."/>
            <person name="Sperschneider J."/>
            <person name="Schwessinger B."/>
            <person name="Raley C."/>
            <person name="Palmer J.M."/>
            <person name="Garnica D."/>
            <person name="Upadhyaya N."/>
            <person name="Rathjen J."/>
            <person name="Taylor J.M."/>
            <person name="Park R.F."/>
            <person name="Dodds P.N."/>
            <person name="Hirsch C.D."/>
            <person name="Kianian S.F."/>
            <person name="Figueroa M."/>
        </authorList>
    </citation>
    <scope>NUCLEOTIDE SEQUENCE [LARGE SCALE GENOMIC DNA]</scope>
    <source>
        <strain evidence="2">12SD80</strain>
    </source>
</reference>
<comment type="caution">
    <text evidence="2">The sequence shown here is derived from an EMBL/GenBank/DDBJ whole genome shotgun (WGS) entry which is preliminary data.</text>
</comment>
<dbReference type="Proteomes" id="UP000235392">
    <property type="component" value="Unassembled WGS sequence"/>
</dbReference>
<dbReference type="EMBL" id="PGCI01000848">
    <property type="protein sequence ID" value="PLW13567.1"/>
    <property type="molecule type" value="Genomic_DNA"/>
</dbReference>
<evidence type="ECO:0000313" key="3">
    <source>
        <dbReference type="Proteomes" id="UP000235392"/>
    </source>
</evidence>
<organism evidence="2 3">
    <name type="scientific">Puccinia coronata f. sp. avenae</name>
    <dbReference type="NCBI Taxonomy" id="200324"/>
    <lineage>
        <taxon>Eukaryota</taxon>
        <taxon>Fungi</taxon>
        <taxon>Dikarya</taxon>
        <taxon>Basidiomycota</taxon>
        <taxon>Pucciniomycotina</taxon>
        <taxon>Pucciniomycetes</taxon>
        <taxon>Pucciniales</taxon>
        <taxon>Pucciniaceae</taxon>
        <taxon>Puccinia</taxon>
    </lineage>
</organism>
<evidence type="ECO:0000313" key="1">
    <source>
        <dbReference type="EMBL" id="PLW13567.1"/>
    </source>
</evidence>
<protein>
    <submittedName>
        <fullName evidence="2">Uncharacterized protein</fullName>
    </submittedName>
</protein>